<dbReference type="AlphaFoldDB" id="A0A0M9WGQ5"/>
<sequence>MSSGILFNSHDLNDIKCTPCFPQPGVNIISRFLHVISWGLDRALFRPIRYYPSIHGWVNIYPCWSFSVPRAITPDDVKAEHQRQSLIPRGRKSQLSLSIGYCTAGCPPHVYSIASRDQCHHP</sequence>
<keyword evidence="2" id="KW-1185">Reference proteome</keyword>
<evidence type="ECO:0000313" key="1">
    <source>
        <dbReference type="EMBL" id="KOS44225.1"/>
    </source>
</evidence>
<evidence type="ECO:0000313" key="2">
    <source>
        <dbReference type="Proteomes" id="UP000037696"/>
    </source>
</evidence>
<name>A0A0M9WGQ5_9EURO</name>
<organism evidence="1 2">
    <name type="scientific">Penicillium nordicum</name>
    <dbReference type="NCBI Taxonomy" id="229535"/>
    <lineage>
        <taxon>Eukaryota</taxon>
        <taxon>Fungi</taxon>
        <taxon>Dikarya</taxon>
        <taxon>Ascomycota</taxon>
        <taxon>Pezizomycotina</taxon>
        <taxon>Eurotiomycetes</taxon>
        <taxon>Eurotiomycetidae</taxon>
        <taxon>Eurotiales</taxon>
        <taxon>Aspergillaceae</taxon>
        <taxon>Penicillium</taxon>
    </lineage>
</organism>
<dbReference type="Proteomes" id="UP000037696">
    <property type="component" value="Unassembled WGS sequence"/>
</dbReference>
<dbReference type="EMBL" id="LHQQ01000065">
    <property type="protein sequence ID" value="KOS44225.1"/>
    <property type="molecule type" value="Genomic_DNA"/>
</dbReference>
<proteinExistence type="predicted"/>
<comment type="caution">
    <text evidence="1">The sequence shown here is derived from an EMBL/GenBank/DDBJ whole genome shotgun (WGS) entry which is preliminary data.</text>
</comment>
<reference evidence="1 2" key="1">
    <citation type="submission" date="2015-08" db="EMBL/GenBank/DDBJ databases">
        <title>Genome sequencing of Penicillium nordicum.</title>
        <authorList>
            <person name="Nguyen H.D."/>
            <person name="Seifert K.A."/>
        </authorList>
    </citation>
    <scope>NUCLEOTIDE SEQUENCE [LARGE SCALE GENOMIC DNA]</scope>
    <source>
        <strain evidence="1 2">DAOMC 185683</strain>
    </source>
</reference>
<protein>
    <submittedName>
        <fullName evidence="1">Uncharacterized protein</fullName>
    </submittedName>
</protein>
<gene>
    <name evidence="1" type="ORF">ACN38_g4841</name>
</gene>
<accession>A0A0M9WGQ5</accession>